<dbReference type="Proteomes" id="UP001152519">
    <property type="component" value="Unassembled WGS sequence"/>
</dbReference>
<dbReference type="AlphaFoldDB" id="A0A9W4DLA3"/>
<reference evidence="2" key="1">
    <citation type="submission" date="2021-05" db="EMBL/GenBank/DDBJ databases">
        <authorList>
            <person name="Arsene-Ploetze F."/>
        </authorList>
    </citation>
    <scope>NUCLEOTIDE SEQUENCE</scope>
    <source>
        <strain evidence="2">DSM 42138</strain>
    </source>
</reference>
<sequence>MDTPVGVVRCILTTLFLLVALHALLHGIRQAGMGRRNRVDHLLHAVMAVAMSAMPWNLHRWLSGPTMAVLFTAAALWFPLTALHRRTGHAVAAIAGWLPLAVGMAAMAWMPRMPDGRMVLPPDALAGSVPVTHHAAAVAHAAAAPATADAITVLLTLYLLVYAMRWLNPLPPPWSAADTAHRAAATDGPYGHLRDGAMALGTAVMLLMPH</sequence>
<dbReference type="InterPro" id="IPR033458">
    <property type="entry name" value="DUF5134"/>
</dbReference>
<evidence type="ECO:0000256" key="1">
    <source>
        <dbReference type="SAM" id="Phobius"/>
    </source>
</evidence>
<feature type="transmembrane region" description="Helical" evidence="1">
    <location>
        <begin position="64"/>
        <end position="83"/>
    </location>
</feature>
<evidence type="ECO:0000313" key="3">
    <source>
        <dbReference type="Proteomes" id="UP001152519"/>
    </source>
</evidence>
<accession>A0A9W4DLA3</accession>
<organism evidence="2 3">
    <name type="scientific">Actinacidiphila cocklensis</name>
    <dbReference type="NCBI Taxonomy" id="887465"/>
    <lineage>
        <taxon>Bacteria</taxon>
        <taxon>Bacillati</taxon>
        <taxon>Actinomycetota</taxon>
        <taxon>Actinomycetes</taxon>
        <taxon>Kitasatosporales</taxon>
        <taxon>Streptomycetaceae</taxon>
        <taxon>Actinacidiphila</taxon>
    </lineage>
</organism>
<evidence type="ECO:0000313" key="2">
    <source>
        <dbReference type="EMBL" id="CAG6392065.1"/>
    </source>
</evidence>
<keyword evidence="1" id="KW-0812">Transmembrane</keyword>
<dbReference type="EMBL" id="CAJSLV010000043">
    <property type="protein sequence ID" value="CAG6392065.1"/>
    <property type="molecule type" value="Genomic_DNA"/>
</dbReference>
<evidence type="ECO:0008006" key="4">
    <source>
        <dbReference type="Google" id="ProtNLM"/>
    </source>
</evidence>
<keyword evidence="1" id="KW-1133">Transmembrane helix</keyword>
<gene>
    <name evidence="2" type="ORF">SCOCK_150037</name>
</gene>
<name>A0A9W4DLA3_9ACTN</name>
<protein>
    <recommendedName>
        <fullName evidence="4">DUF5134 domain-containing protein</fullName>
    </recommendedName>
</protein>
<dbReference type="Pfam" id="PF17197">
    <property type="entry name" value="DUF5134"/>
    <property type="match status" value="1"/>
</dbReference>
<proteinExistence type="predicted"/>
<feature type="transmembrane region" description="Helical" evidence="1">
    <location>
        <begin position="90"/>
        <end position="110"/>
    </location>
</feature>
<keyword evidence="1" id="KW-0472">Membrane</keyword>
<keyword evidence="3" id="KW-1185">Reference proteome</keyword>
<comment type="caution">
    <text evidence="2">The sequence shown here is derived from an EMBL/GenBank/DDBJ whole genome shotgun (WGS) entry which is preliminary data.</text>
</comment>
<feature type="transmembrane region" description="Helical" evidence="1">
    <location>
        <begin position="137"/>
        <end position="161"/>
    </location>
</feature>
<feature type="transmembrane region" description="Helical" evidence="1">
    <location>
        <begin position="6"/>
        <end position="27"/>
    </location>
</feature>